<keyword evidence="8 17" id="KW-0819">tRNA processing</keyword>
<keyword evidence="11 17" id="KW-0699">rRNA-binding</keyword>
<comment type="cofactor">
    <cofactor evidence="17">
        <name>Mg(2+)</name>
        <dbReference type="ChEBI" id="CHEBI:18420"/>
    </cofactor>
</comment>
<dbReference type="GO" id="GO:0008033">
    <property type="term" value="P:tRNA processing"/>
    <property type="evidence" value="ECO:0007669"/>
    <property type="project" value="UniProtKB-KW"/>
</dbReference>
<keyword evidence="10 17" id="KW-0479">Metal-binding</keyword>
<dbReference type="HAMAP" id="MF_00104">
    <property type="entry name" value="RNase_III"/>
    <property type="match status" value="1"/>
</dbReference>
<accession>A0A1H8Z0M3</accession>
<dbReference type="InterPro" id="IPR011907">
    <property type="entry name" value="RNase_III"/>
</dbReference>
<feature type="domain" description="DRBM" evidence="18">
    <location>
        <begin position="164"/>
        <end position="233"/>
    </location>
</feature>
<dbReference type="EC" id="3.1.26.3" evidence="17"/>
<dbReference type="InterPro" id="IPR000999">
    <property type="entry name" value="RNase_III_dom"/>
</dbReference>
<evidence type="ECO:0000256" key="15">
    <source>
        <dbReference type="ARBA" id="ARBA00022884"/>
    </source>
</evidence>
<evidence type="ECO:0000256" key="6">
    <source>
        <dbReference type="ARBA" id="ARBA00022552"/>
    </source>
</evidence>
<comment type="catalytic activity">
    <reaction evidence="1 17">
        <text>Endonucleolytic cleavage to 5'-phosphomonoester.</text>
        <dbReference type="EC" id="3.1.26.3"/>
    </reaction>
</comment>
<evidence type="ECO:0000313" key="20">
    <source>
        <dbReference type="EMBL" id="SEP57871.1"/>
    </source>
</evidence>
<evidence type="ECO:0000256" key="9">
    <source>
        <dbReference type="ARBA" id="ARBA00022722"/>
    </source>
</evidence>
<comment type="subunit">
    <text evidence="4 17">Homodimer.</text>
</comment>
<evidence type="ECO:0000256" key="13">
    <source>
        <dbReference type="ARBA" id="ARBA00022801"/>
    </source>
</evidence>
<dbReference type="FunFam" id="3.30.160.20:FF:000003">
    <property type="entry name" value="Ribonuclease 3"/>
    <property type="match status" value="1"/>
</dbReference>
<comment type="function">
    <text evidence="16">Digests double-stranded RNA. Involved in the processing of primary rRNA transcript to yield the immediate precursors to the large and small rRNAs (23S and 16S). Also processes some mRNAs, and tRNAs when they are encoded in the rRNA operon.</text>
</comment>
<dbReference type="GO" id="GO:0006397">
    <property type="term" value="P:mRNA processing"/>
    <property type="evidence" value="ECO:0007669"/>
    <property type="project" value="UniProtKB-UniRule"/>
</dbReference>
<sequence length="238" mass="27072">MTTLLEHLSYCFDIDIKQAELYITAFQHTSFVHEQKGNQKPYRLKSNERLEYLGDAVLELIVSQYLFTFYPDQPEGFLSRTRAALVQEESLAKLAKQLKFDQFIQLGKGERANGGQYRFSILSDCFEAVLGAIYLDQGFACVERILVHYLLENHQAHLQSLAKDYKTLLQEKLQQQGNIDIEYRLEGESGPDHARIFEMALYVNNEFKGRGQGRSKKQAEMAAAKAALMAESASSTPS</sequence>
<keyword evidence="7 17" id="KW-0507">mRNA processing</keyword>
<dbReference type="OrthoDB" id="9805026at2"/>
<gene>
    <name evidence="17" type="primary">rnc</name>
    <name evidence="20" type="ORF">SAMN04488558_10199</name>
</gene>
<comment type="function">
    <text evidence="17">Digests double-stranded RNA. Involved in the processing of primary rRNA transcript to yield the immediate precursors to the large and small rRNAs (23S and 16S). Processes some mRNAs, and tRNAs when they are encoded in the rRNA operon. Processes pre-crRNA and tracrRNA of type II CRISPR loci if present in the organism.</text>
</comment>
<dbReference type="PROSITE" id="PS00517">
    <property type="entry name" value="RNASE_3_1"/>
    <property type="match status" value="1"/>
</dbReference>
<dbReference type="GO" id="GO:0005737">
    <property type="term" value="C:cytoplasm"/>
    <property type="evidence" value="ECO:0007669"/>
    <property type="project" value="UniProtKB-SubCell"/>
</dbReference>
<evidence type="ECO:0000256" key="17">
    <source>
        <dbReference type="HAMAP-Rule" id="MF_00104"/>
    </source>
</evidence>
<keyword evidence="9 17" id="KW-0540">Nuclease</keyword>
<dbReference type="GO" id="GO:0010468">
    <property type="term" value="P:regulation of gene expression"/>
    <property type="evidence" value="ECO:0007669"/>
    <property type="project" value="TreeGrafter"/>
</dbReference>
<evidence type="ECO:0000256" key="7">
    <source>
        <dbReference type="ARBA" id="ARBA00022664"/>
    </source>
</evidence>
<evidence type="ECO:0000313" key="21">
    <source>
        <dbReference type="Proteomes" id="UP000198833"/>
    </source>
</evidence>
<evidence type="ECO:0000256" key="16">
    <source>
        <dbReference type="ARBA" id="ARBA00053741"/>
    </source>
</evidence>
<evidence type="ECO:0000256" key="14">
    <source>
        <dbReference type="ARBA" id="ARBA00022842"/>
    </source>
</evidence>
<feature type="domain" description="RNase III" evidence="19">
    <location>
        <begin position="1"/>
        <end position="138"/>
    </location>
</feature>
<feature type="active site" evidence="17">
    <location>
        <position position="55"/>
    </location>
</feature>
<feature type="binding site" evidence="17">
    <location>
        <position position="124"/>
    </location>
    <ligand>
        <name>Mg(2+)</name>
        <dbReference type="ChEBI" id="CHEBI:18420"/>
    </ligand>
</feature>
<dbReference type="InterPro" id="IPR014720">
    <property type="entry name" value="dsRBD_dom"/>
</dbReference>
<comment type="similarity">
    <text evidence="3">Belongs to the ribonuclease III family.</text>
</comment>
<dbReference type="GO" id="GO:0046872">
    <property type="term" value="F:metal ion binding"/>
    <property type="evidence" value="ECO:0007669"/>
    <property type="project" value="UniProtKB-KW"/>
</dbReference>
<keyword evidence="15 17" id="KW-0694">RNA-binding</keyword>
<dbReference type="CDD" id="cd00593">
    <property type="entry name" value="RIBOc"/>
    <property type="match status" value="1"/>
</dbReference>
<evidence type="ECO:0000256" key="10">
    <source>
        <dbReference type="ARBA" id="ARBA00022723"/>
    </source>
</evidence>
<dbReference type="InterPro" id="IPR036389">
    <property type="entry name" value="RNase_III_sf"/>
</dbReference>
<dbReference type="AlphaFoldDB" id="A0A1H8Z0M3"/>
<keyword evidence="14 17" id="KW-0460">Magnesium</keyword>
<keyword evidence="13 17" id="KW-0378">Hydrolase</keyword>
<dbReference type="Pfam" id="PF14622">
    <property type="entry name" value="Ribonucleas_3_3"/>
    <property type="match status" value="1"/>
</dbReference>
<feature type="binding site" evidence="17">
    <location>
        <position position="127"/>
    </location>
    <ligand>
        <name>Mg(2+)</name>
        <dbReference type="ChEBI" id="CHEBI:18420"/>
    </ligand>
</feature>
<keyword evidence="21" id="KW-1185">Reference proteome</keyword>
<dbReference type="GO" id="GO:0006364">
    <property type="term" value="P:rRNA processing"/>
    <property type="evidence" value="ECO:0007669"/>
    <property type="project" value="UniProtKB-UniRule"/>
</dbReference>
<name>A0A1H8Z0M3_9LACT</name>
<dbReference type="GO" id="GO:0042802">
    <property type="term" value="F:identical protein binding"/>
    <property type="evidence" value="ECO:0007669"/>
    <property type="project" value="UniProtKB-ARBA"/>
</dbReference>
<dbReference type="Gene3D" id="1.10.1520.10">
    <property type="entry name" value="Ribonuclease III domain"/>
    <property type="match status" value="1"/>
</dbReference>
<evidence type="ECO:0000256" key="8">
    <source>
        <dbReference type="ARBA" id="ARBA00022694"/>
    </source>
</evidence>
<comment type="subcellular location">
    <subcellularLocation>
        <location evidence="2 17">Cytoplasm</location>
    </subcellularLocation>
</comment>
<evidence type="ECO:0000259" key="19">
    <source>
        <dbReference type="PROSITE" id="PS50142"/>
    </source>
</evidence>
<dbReference type="PROSITE" id="PS50142">
    <property type="entry name" value="RNASE_3_2"/>
    <property type="match status" value="1"/>
</dbReference>
<dbReference type="PANTHER" id="PTHR11207:SF0">
    <property type="entry name" value="RIBONUCLEASE 3"/>
    <property type="match status" value="1"/>
</dbReference>
<evidence type="ECO:0000256" key="3">
    <source>
        <dbReference type="ARBA" id="ARBA00010183"/>
    </source>
</evidence>
<protein>
    <recommendedName>
        <fullName evidence="17">Ribonuclease 3</fullName>
        <ecNumber evidence="17">3.1.26.3</ecNumber>
    </recommendedName>
    <alternativeName>
        <fullName evidence="17">Ribonuclease III</fullName>
        <shortName evidence="17">RNase III</shortName>
    </alternativeName>
</protein>
<evidence type="ECO:0000256" key="4">
    <source>
        <dbReference type="ARBA" id="ARBA00011738"/>
    </source>
</evidence>
<dbReference type="STRING" id="89093.SAMN04488558_10199"/>
<evidence type="ECO:0000256" key="2">
    <source>
        <dbReference type="ARBA" id="ARBA00004496"/>
    </source>
</evidence>
<dbReference type="CDD" id="cd10845">
    <property type="entry name" value="DSRM_RNAse_III_family"/>
    <property type="match status" value="1"/>
</dbReference>
<dbReference type="FunFam" id="1.10.1520.10:FF:000001">
    <property type="entry name" value="Ribonuclease 3"/>
    <property type="match status" value="1"/>
</dbReference>
<dbReference type="Gene3D" id="3.30.160.20">
    <property type="match status" value="1"/>
</dbReference>
<evidence type="ECO:0000259" key="18">
    <source>
        <dbReference type="PROSITE" id="PS50137"/>
    </source>
</evidence>
<dbReference type="SUPFAM" id="SSF69065">
    <property type="entry name" value="RNase III domain-like"/>
    <property type="match status" value="1"/>
</dbReference>
<dbReference type="NCBIfam" id="TIGR02191">
    <property type="entry name" value="RNaseIII"/>
    <property type="match status" value="1"/>
</dbReference>
<dbReference type="SUPFAM" id="SSF54768">
    <property type="entry name" value="dsRNA-binding domain-like"/>
    <property type="match status" value="1"/>
</dbReference>
<feature type="binding site" evidence="17">
    <location>
        <position position="51"/>
    </location>
    <ligand>
        <name>Mg(2+)</name>
        <dbReference type="ChEBI" id="CHEBI:18420"/>
    </ligand>
</feature>
<keyword evidence="12 17" id="KW-0255">Endonuclease</keyword>
<reference evidence="20 21" key="1">
    <citation type="submission" date="2016-10" db="EMBL/GenBank/DDBJ databases">
        <authorList>
            <person name="de Groot N.N."/>
        </authorList>
    </citation>
    <scope>NUCLEOTIDE SEQUENCE [LARGE SCALE GENOMIC DNA]</scope>
    <source>
        <strain evidence="20 21">DSM 15695</strain>
    </source>
</reference>
<proteinExistence type="inferred from homology"/>
<feature type="active site" evidence="17">
    <location>
        <position position="127"/>
    </location>
</feature>
<keyword evidence="5 17" id="KW-0963">Cytoplasm</keyword>
<dbReference type="GO" id="GO:0004525">
    <property type="term" value="F:ribonuclease III activity"/>
    <property type="evidence" value="ECO:0007669"/>
    <property type="project" value="UniProtKB-UniRule"/>
</dbReference>
<keyword evidence="6 17" id="KW-0698">rRNA processing</keyword>
<evidence type="ECO:0000256" key="5">
    <source>
        <dbReference type="ARBA" id="ARBA00022490"/>
    </source>
</evidence>
<organism evidence="20 21">
    <name type="scientific">Ignavigranum ruoffiae</name>
    <dbReference type="NCBI Taxonomy" id="89093"/>
    <lineage>
        <taxon>Bacteria</taxon>
        <taxon>Bacillati</taxon>
        <taxon>Bacillota</taxon>
        <taxon>Bacilli</taxon>
        <taxon>Lactobacillales</taxon>
        <taxon>Aerococcaceae</taxon>
        <taxon>Ignavigranum</taxon>
    </lineage>
</organism>
<dbReference type="PROSITE" id="PS50137">
    <property type="entry name" value="DS_RBD"/>
    <property type="match status" value="1"/>
</dbReference>
<evidence type="ECO:0000256" key="1">
    <source>
        <dbReference type="ARBA" id="ARBA00000109"/>
    </source>
</evidence>
<dbReference type="RefSeq" id="WP_092569672.1">
    <property type="nucleotide sequence ID" value="NZ_CALUDV010000004.1"/>
</dbReference>
<dbReference type="GO" id="GO:0003725">
    <property type="term" value="F:double-stranded RNA binding"/>
    <property type="evidence" value="ECO:0007669"/>
    <property type="project" value="TreeGrafter"/>
</dbReference>
<dbReference type="EMBL" id="FOEN01000001">
    <property type="protein sequence ID" value="SEP57871.1"/>
    <property type="molecule type" value="Genomic_DNA"/>
</dbReference>
<dbReference type="GO" id="GO:0019843">
    <property type="term" value="F:rRNA binding"/>
    <property type="evidence" value="ECO:0007669"/>
    <property type="project" value="UniProtKB-KW"/>
</dbReference>
<dbReference type="Proteomes" id="UP000198833">
    <property type="component" value="Unassembled WGS sequence"/>
</dbReference>
<dbReference type="PANTHER" id="PTHR11207">
    <property type="entry name" value="RIBONUCLEASE III"/>
    <property type="match status" value="1"/>
</dbReference>
<dbReference type="SMART" id="SM00358">
    <property type="entry name" value="DSRM"/>
    <property type="match status" value="1"/>
</dbReference>
<dbReference type="SMART" id="SM00535">
    <property type="entry name" value="RIBOc"/>
    <property type="match status" value="1"/>
</dbReference>
<dbReference type="Pfam" id="PF00035">
    <property type="entry name" value="dsrm"/>
    <property type="match status" value="1"/>
</dbReference>
<evidence type="ECO:0000256" key="12">
    <source>
        <dbReference type="ARBA" id="ARBA00022759"/>
    </source>
</evidence>
<evidence type="ECO:0000256" key="11">
    <source>
        <dbReference type="ARBA" id="ARBA00022730"/>
    </source>
</evidence>